<dbReference type="PROSITE" id="PS50855">
    <property type="entry name" value="COX1"/>
    <property type="match status" value="1"/>
</dbReference>
<dbReference type="InterPro" id="IPR000883">
    <property type="entry name" value="Cyt_C_Oxase_1"/>
</dbReference>
<dbReference type="GO" id="GO:0009060">
    <property type="term" value="P:aerobic respiration"/>
    <property type="evidence" value="ECO:0007669"/>
    <property type="project" value="InterPro"/>
</dbReference>
<feature type="transmembrane region" description="Helical" evidence="1">
    <location>
        <begin position="212"/>
        <end position="237"/>
    </location>
</feature>
<evidence type="ECO:0000256" key="1">
    <source>
        <dbReference type="SAM" id="Phobius"/>
    </source>
</evidence>
<feature type="transmembrane region" description="Helical" evidence="1">
    <location>
        <begin position="439"/>
        <end position="462"/>
    </location>
</feature>
<dbReference type="PRINTS" id="PR01165">
    <property type="entry name" value="CYCOXIDASEI"/>
</dbReference>
<dbReference type="GO" id="GO:0016020">
    <property type="term" value="C:membrane"/>
    <property type="evidence" value="ECO:0007669"/>
    <property type="project" value="InterPro"/>
</dbReference>
<dbReference type="Gene3D" id="1.20.210.10">
    <property type="entry name" value="Cytochrome c oxidase-like, subunit I domain"/>
    <property type="match status" value="1"/>
</dbReference>
<dbReference type="EMBL" id="CAEZTS010000172">
    <property type="protein sequence ID" value="CAB4590326.1"/>
    <property type="molecule type" value="Genomic_DNA"/>
</dbReference>
<gene>
    <name evidence="3" type="ORF">UFOPK1722_01603</name>
</gene>
<keyword evidence="1" id="KW-0472">Membrane</keyword>
<proteinExistence type="predicted"/>
<feature type="transmembrane region" description="Helical" evidence="1">
    <location>
        <begin position="361"/>
        <end position="383"/>
    </location>
</feature>
<feature type="domain" description="Cytochrome oxidase subunit I profile" evidence="2">
    <location>
        <begin position="1"/>
        <end position="501"/>
    </location>
</feature>
<evidence type="ECO:0000259" key="2">
    <source>
        <dbReference type="PROSITE" id="PS50855"/>
    </source>
</evidence>
<dbReference type="GO" id="GO:0022904">
    <property type="term" value="P:respiratory electron transport chain"/>
    <property type="evidence" value="ECO:0007669"/>
    <property type="project" value="TreeGrafter"/>
</dbReference>
<dbReference type="PANTHER" id="PTHR10422">
    <property type="entry name" value="CYTOCHROME C OXIDASE SUBUNIT 1"/>
    <property type="match status" value="1"/>
</dbReference>
<feature type="transmembrane region" description="Helical" evidence="1">
    <location>
        <begin position="166"/>
        <end position="192"/>
    </location>
</feature>
<feature type="transmembrane region" description="Helical" evidence="1">
    <location>
        <begin position="328"/>
        <end position="349"/>
    </location>
</feature>
<accession>A0A6J6FMP4</accession>
<sequence length="518" mass="53266">MWITSADHKQVGRLYAGTGLVGLLAGLVLAVLVAFERIDAEGYQLLDTDSATQVLSAARLLLTFGAVAPLLLGLAVAVVPLQLGARALALPRLAAGGYWMWLTGLGLAVASIVANGGPGGGSSDMVDLYLLGTIVMSTGLVMTATSVATSVLTTRAPGMGLLRAPLFAWSSLIGSVTLLLALPVFIGTSIYLYVDHKYARAAFGGNTGVSDWAGWALSQPFTYLLAIPALGMVLDIVPVMGRTKLAQRSAAYVALGIVSIATLATVTQTMVTLPWEGDTFFANAGEKIADLLPWGLLTVVPLLGVLGVLGTSALTLKNGKPRVAAPLVFALHGLLTILLGVAANVLGSIEDAGLRGSIFEAGTYVAITFGSVTVAFGALCFWGPKLWGRRISDKAALPLGLLALLATALGSIPYMIAGFADQPAGALDGFSYSGPQELWNTLTTAGFALMLLTSLGFIALAAKSFISGESAGDDPWDGQTLEWATSSPPPADNFSDLVVVGSATPLSDLKSASNGKDA</sequence>
<organism evidence="3">
    <name type="scientific">freshwater metagenome</name>
    <dbReference type="NCBI Taxonomy" id="449393"/>
    <lineage>
        <taxon>unclassified sequences</taxon>
        <taxon>metagenomes</taxon>
        <taxon>ecological metagenomes</taxon>
    </lineage>
</organism>
<dbReference type="GO" id="GO:0020037">
    <property type="term" value="F:heme binding"/>
    <property type="evidence" value="ECO:0007669"/>
    <property type="project" value="InterPro"/>
</dbReference>
<evidence type="ECO:0000313" key="3">
    <source>
        <dbReference type="EMBL" id="CAB4590326.1"/>
    </source>
</evidence>
<name>A0A6J6FMP4_9ZZZZ</name>
<feature type="transmembrane region" description="Helical" evidence="1">
    <location>
        <begin position="395"/>
        <end position="419"/>
    </location>
</feature>
<reference evidence="3" key="1">
    <citation type="submission" date="2020-05" db="EMBL/GenBank/DDBJ databases">
        <authorList>
            <person name="Chiriac C."/>
            <person name="Salcher M."/>
            <person name="Ghai R."/>
            <person name="Kavagutti S V."/>
        </authorList>
    </citation>
    <scope>NUCLEOTIDE SEQUENCE</scope>
</reference>
<feature type="transmembrane region" description="Helical" evidence="1">
    <location>
        <begin position="12"/>
        <end position="35"/>
    </location>
</feature>
<feature type="transmembrane region" description="Helical" evidence="1">
    <location>
        <begin position="249"/>
        <end position="271"/>
    </location>
</feature>
<dbReference type="SUPFAM" id="SSF81442">
    <property type="entry name" value="Cytochrome c oxidase subunit I-like"/>
    <property type="match status" value="1"/>
</dbReference>
<protein>
    <submittedName>
        <fullName evidence="3">Unannotated protein</fullName>
    </submittedName>
</protein>
<keyword evidence="1" id="KW-0812">Transmembrane</keyword>
<feature type="transmembrane region" description="Helical" evidence="1">
    <location>
        <begin position="128"/>
        <end position="154"/>
    </location>
</feature>
<keyword evidence="1" id="KW-1133">Transmembrane helix</keyword>
<dbReference type="Pfam" id="PF00115">
    <property type="entry name" value="COX1"/>
    <property type="match status" value="1"/>
</dbReference>
<feature type="transmembrane region" description="Helical" evidence="1">
    <location>
        <begin position="55"/>
        <end position="81"/>
    </location>
</feature>
<dbReference type="InterPro" id="IPR023616">
    <property type="entry name" value="Cyt_c_oxase-like_su1_dom"/>
</dbReference>
<dbReference type="GO" id="GO:0015990">
    <property type="term" value="P:electron transport coupled proton transport"/>
    <property type="evidence" value="ECO:0007669"/>
    <property type="project" value="TreeGrafter"/>
</dbReference>
<dbReference type="InterPro" id="IPR036927">
    <property type="entry name" value="Cyt_c_oxase-like_su1_sf"/>
</dbReference>
<dbReference type="AlphaFoldDB" id="A0A6J6FMP4"/>
<dbReference type="PANTHER" id="PTHR10422:SF29">
    <property type="entry name" value="CYTOCHROME C OXIDASE SUBUNIT 1 HOMOLOG, BACTEROID"/>
    <property type="match status" value="1"/>
</dbReference>
<feature type="transmembrane region" description="Helical" evidence="1">
    <location>
        <begin position="291"/>
        <end position="316"/>
    </location>
</feature>
<dbReference type="GO" id="GO:0004129">
    <property type="term" value="F:cytochrome-c oxidase activity"/>
    <property type="evidence" value="ECO:0007669"/>
    <property type="project" value="InterPro"/>
</dbReference>
<feature type="transmembrane region" description="Helical" evidence="1">
    <location>
        <begin position="93"/>
        <end position="116"/>
    </location>
</feature>